<evidence type="ECO:0000313" key="2">
    <source>
        <dbReference type="Proteomes" id="UP000789920"/>
    </source>
</evidence>
<evidence type="ECO:0000313" key="1">
    <source>
        <dbReference type="EMBL" id="CAG8735774.1"/>
    </source>
</evidence>
<reference evidence="1" key="1">
    <citation type="submission" date="2021-06" db="EMBL/GenBank/DDBJ databases">
        <authorList>
            <person name="Kallberg Y."/>
            <person name="Tangrot J."/>
            <person name="Rosling A."/>
        </authorList>
    </citation>
    <scope>NUCLEOTIDE SEQUENCE</scope>
    <source>
        <strain evidence="1">MA461A</strain>
    </source>
</reference>
<feature type="non-terminal residue" evidence="1">
    <location>
        <position position="1"/>
    </location>
</feature>
<gene>
    <name evidence="1" type="ORF">RPERSI_LOCUS12637</name>
</gene>
<dbReference type="EMBL" id="CAJVQC010027232">
    <property type="protein sequence ID" value="CAG8735774.1"/>
    <property type="molecule type" value="Genomic_DNA"/>
</dbReference>
<protein>
    <submittedName>
        <fullName evidence="1">4300_t:CDS:1</fullName>
    </submittedName>
</protein>
<proteinExistence type="predicted"/>
<keyword evidence="2" id="KW-1185">Reference proteome</keyword>
<name>A0ACA9QAC3_9GLOM</name>
<comment type="caution">
    <text evidence="1">The sequence shown here is derived from an EMBL/GenBank/DDBJ whole genome shotgun (WGS) entry which is preliminary data.</text>
</comment>
<dbReference type="Proteomes" id="UP000789920">
    <property type="component" value="Unassembled WGS sequence"/>
</dbReference>
<sequence length="258" mass="29046">KIDPELSLPTMRSDVEKQLNYIALGRARQAEVLEYCLNLFAAKFKYFRDNIAKMDELFEATFSPLASTGKILTKCGKCKRYLKFIALKPVRLHCSTCNETYSLPSNGNIKDYKGLECPLDGFGLVSFSTGSKEIGYPLCPNCYNNPPFENIKKGMGCNRCSHPTCEHSLINNGVCSCQGNSCNGKMVLDATSAPKWKLSCNVCNFVSVFTDMVKDEYCEIEECNSRLLKIEFRENQNKRPLKGCILCEDEIAELLENK</sequence>
<organism evidence="1 2">
    <name type="scientific">Racocetra persica</name>
    <dbReference type="NCBI Taxonomy" id="160502"/>
    <lineage>
        <taxon>Eukaryota</taxon>
        <taxon>Fungi</taxon>
        <taxon>Fungi incertae sedis</taxon>
        <taxon>Mucoromycota</taxon>
        <taxon>Glomeromycotina</taxon>
        <taxon>Glomeromycetes</taxon>
        <taxon>Diversisporales</taxon>
        <taxon>Gigasporaceae</taxon>
        <taxon>Racocetra</taxon>
    </lineage>
</organism>
<accession>A0ACA9QAC3</accession>